<dbReference type="Pfam" id="PF13901">
    <property type="entry name" value="RH_dom"/>
    <property type="match status" value="1"/>
</dbReference>
<name>A0A9R0K453_SPIOL</name>
<evidence type="ECO:0000313" key="8">
    <source>
        <dbReference type="RefSeq" id="XP_021857815.2"/>
    </source>
</evidence>
<gene>
    <name evidence="8" type="primary">LOC110797036</name>
</gene>
<evidence type="ECO:0000256" key="4">
    <source>
        <dbReference type="ARBA" id="ARBA00022833"/>
    </source>
</evidence>
<dbReference type="Proteomes" id="UP000813463">
    <property type="component" value="Chromosome 5"/>
</dbReference>
<evidence type="ECO:0000256" key="3">
    <source>
        <dbReference type="ARBA" id="ARBA00022771"/>
    </source>
</evidence>
<keyword evidence="1" id="KW-0479">Metal-binding</keyword>
<feature type="region of interest" description="Disordered" evidence="5">
    <location>
        <begin position="210"/>
        <end position="246"/>
    </location>
</feature>
<keyword evidence="2" id="KW-0677">Repeat</keyword>
<dbReference type="GeneID" id="110797036"/>
<dbReference type="SMART" id="SM01175">
    <property type="entry name" value="DUF4206"/>
    <property type="match status" value="1"/>
</dbReference>
<dbReference type="SMART" id="SM00312">
    <property type="entry name" value="PX"/>
    <property type="match status" value="1"/>
</dbReference>
<dbReference type="Pfam" id="PF00787">
    <property type="entry name" value="PX"/>
    <property type="match status" value="1"/>
</dbReference>
<dbReference type="InterPro" id="IPR025258">
    <property type="entry name" value="RH_dom"/>
</dbReference>
<sequence>MERGLTSEEVTSPDQLDGGFQISDGGEIGDGLSPVSSQYSSCEESEFDRYCSANSAMGTPSVCSSMGFYHDTLDSDFGSFKSLEGFSLGGERVPRKLEGSTYSLLSREPGLGNRVCELQNEEEELSPVLSRVDGKMEVFDKGKMEVLDKGGSSSSSCGVLGNKTGLKGAKAAFDGDVGKKENLAVLLKNVEDVLLQGVVAARSAAENLLDSNHADEMEDDRCREQDETSSRYDHSEGEDSMFNYGSDDESQRNAAYYVRNVGDYRDEDAGCENSVLMNPSVAFGSNDWEDFELDGMENKMQLPDNFWLRHQSAENETTSLDLTLTRSTSKENFHCHEEERNARDDLLEVDKSSECSLSCSTVNTHSSKVMEAGATEGCGDISRRFKQINSNDELDEYLENCSGYDVFQKPCTSAYAVAEIGSMADEKERKNLDIIIDGASGHDDHPVPQQCLVPLRDIGGETSFPLVDVHKDHRLESLDVLQGAQKESKSASTWLKTEEGRTQGDLNLSGGQITGSKGKEMNAFYDDFVHEMEEILLESCESPVRRFKERNTGLQSDHSSPLGDGEHIACTSGFDDSNPLFNHPLRIDGIEVVGAKQIKGDISLSERLVGVKEYTVYIIRVWIGKDQWEVERRYRDFYALYIQFKTSFSSQEWALPPVWSSVDKESRKFFGNTSPNVIAERSTLIQECLCSILQSRYCSSPPNALIWFLSPPEALLSSFQSDAVMRQSNGGARTERVPSLGKTISLIVDIRSHQSVKELLDIQHYTCAGCRIHFDNGKTRMLEIAQTFGWGKPRFCEYTGQLFCSSCHTNETAVLPARVLHNWDFTPYPVSQMAKSFLDSIIDKPMLCVSAANPFLYSRVPALLHVVGTRRKIGAMLPYIRCSFHRSIYRRLGYRKYLLESNDFFALRDLVDLSKGAFAALPAILEAVLKKIQEHITELCLECCDLGVSCGARQACDNLSSLIFPFQEEEIQRCKSCKSVFHKHCFNKLLECPCGAVLKEPVKTASAAGFLSLSVKKSDPKSPSGFLSRLFPVSRHEKRHKDNNDNVILMGSLPSTSL</sequence>
<dbReference type="GO" id="GO:0005768">
    <property type="term" value="C:endosome"/>
    <property type="evidence" value="ECO:0007669"/>
    <property type="project" value="UniProtKB-ARBA"/>
</dbReference>
<dbReference type="KEGG" id="soe:110797036"/>
<dbReference type="GO" id="GO:0016020">
    <property type="term" value="C:membrane"/>
    <property type="evidence" value="ECO:0007669"/>
    <property type="project" value="UniProtKB-ARBA"/>
</dbReference>
<evidence type="ECO:0000256" key="2">
    <source>
        <dbReference type="ARBA" id="ARBA00022737"/>
    </source>
</evidence>
<evidence type="ECO:0000256" key="5">
    <source>
        <dbReference type="SAM" id="MobiDB-lite"/>
    </source>
</evidence>
<dbReference type="InterPro" id="IPR051366">
    <property type="entry name" value="DEF8"/>
</dbReference>
<dbReference type="PROSITE" id="PS50195">
    <property type="entry name" value="PX"/>
    <property type="match status" value="1"/>
</dbReference>
<dbReference type="GO" id="GO:0008270">
    <property type="term" value="F:zinc ion binding"/>
    <property type="evidence" value="ECO:0007669"/>
    <property type="project" value="UniProtKB-KW"/>
</dbReference>
<feature type="domain" description="PX" evidence="6">
    <location>
        <begin position="595"/>
        <end position="715"/>
    </location>
</feature>
<dbReference type="RefSeq" id="XP_021857815.2">
    <property type="nucleotide sequence ID" value="XM_022002123.2"/>
</dbReference>
<evidence type="ECO:0000256" key="1">
    <source>
        <dbReference type="ARBA" id="ARBA00022723"/>
    </source>
</evidence>
<feature type="region of interest" description="Disordered" evidence="5">
    <location>
        <begin position="1"/>
        <end position="37"/>
    </location>
</feature>
<evidence type="ECO:0000313" key="7">
    <source>
        <dbReference type="Proteomes" id="UP000813463"/>
    </source>
</evidence>
<keyword evidence="7" id="KW-1185">Reference proteome</keyword>
<reference evidence="7" key="1">
    <citation type="journal article" date="2021" name="Nat. Commun.">
        <title>Genomic analyses provide insights into spinach domestication and the genetic basis of agronomic traits.</title>
        <authorList>
            <person name="Cai X."/>
            <person name="Sun X."/>
            <person name="Xu C."/>
            <person name="Sun H."/>
            <person name="Wang X."/>
            <person name="Ge C."/>
            <person name="Zhang Z."/>
            <person name="Wang Q."/>
            <person name="Fei Z."/>
            <person name="Jiao C."/>
            <person name="Wang Q."/>
        </authorList>
    </citation>
    <scope>NUCLEOTIDE SEQUENCE [LARGE SCALE GENOMIC DNA]</scope>
    <source>
        <strain evidence="7">cv. Varoflay</strain>
    </source>
</reference>
<keyword evidence="4" id="KW-0862">Zinc</keyword>
<dbReference type="InterPro" id="IPR001683">
    <property type="entry name" value="PX_dom"/>
</dbReference>
<dbReference type="InterPro" id="IPR036871">
    <property type="entry name" value="PX_dom_sf"/>
</dbReference>
<dbReference type="CDD" id="cd06093">
    <property type="entry name" value="PX_domain"/>
    <property type="match status" value="1"/>
</dbReference>
<dbReference type="SUPFAM" id="SSF64268">
    <property type="entry name" value="PX domain"/>
    <property type="match status" value="1"/>
</dbReference>
<keyword evidence="3" id="KW-0863">Zinc-finger</keyword>
<dbReference type="PANTHER" id="PTHR12326:SF3">
    <property type="entry name" value="DIFFERENTIALLY EXPRESSED IN FDCP 8 HOMOLOG"/>
    <property type="match status" value="1"/>
</dbReference>
<accession>A0A9R0K453</accession>
<protein>
    <recommendedName>
        <fullName evidence="6">PX domain-containing protein</fullName>
    </recommendedName>
</protein>
<dbReference type="PANTHER" id="PTHR12326">
    <property type="entry name" value="PLECKSTRIN HOMOLOGY DOMAIN CONTAINING PROTEIN"/>
    <property type="match status" value="1"/>
</dbReference>
<reference evidence="8" key="2">
    <citation type="submission" date="2025-08" db="UniProtKB">
        <authorList>
            <consortium name="RefSeq"/>
        </authorList>
    </citation>
    <scope>IDENTIFICATION</scope>
    <source>
        <tissue evidence="8">Leaf</tissue>
    </source>
</reference>
<proteinExistence type="predicted"/>
<evidence type="ECO:0000259" key="6">
    <source>
        <dbReference type="PROSITE" id="PS50195"/>
    </source>
</evidence>
<feature type="compositionally biased region" description="Basic and acidic residues" evidence="5">
    <location>
        <begin position="212"/>
        <end position="237"/>
    </location>
</feature>
<dbReference type="Gene3D" id="3.30.1520.10">
    <property type="entry name" value="Phox-like domain"/>
    <property type="match status" value="1"/>
</dbReference>
<dbReference type="GO" id="GO:0035091">
    <property type="term" value="F:phosphatidylinositol binding"/>
    <property type="evidence" value="ECO:0007669"/>
    <property type="project" value="InterPro"/>
</dbReference>
<organism evidence="7 8">
    <name type="scientific">Spinacia oleracea</name>
    <name type="common">Spinach</name>
    <dbReference type="NCBI Taxonomy" id="3562"/>
    <lineage>
        <taxon>Eukaryota</taxon>
        <taxon>Viridiplantae</taxon>
        <taxon>Streptophyta</taxon>
        <taxon>Embryophyta</taxon>
        <taxon>Tracheophyta</taxon>
        <taxon>Spermatophyta</taxon>
        <taxon>Magnoliopsida</taxon>
        <taxon>eudicotyledons</taxon>
        <taxon>Gunneridae</taxon>
        <taxon>Pentapetalae</taxon>
        <taxon>Caryophyllales</taxon>
        <taxon>Chenopodiaceae</taxon>
        <taxon>Chenopodioideae</taxon>
        <taxon>Anserineae</taxon>
        <taxon>Spinacia</taxon>
    </lineage>
</organism>
<dbReference type="AlphaFoldDB" id="A0A9R0K453"/>